<evidence type="ECO:0000256" key="1">
    <source>
        <dbReference type="ARBA" id="ARBA00022614"/>
    </source>
</evidence>
<dbReference type="PANTHER" id="PTHR24373">
    <property type="entry name" value="SLIT RELATED LEUCINE-RICH REPEAT NEURONAL PROTEIN"/>
    <property type="match status" value="1"/>
</dbReference>
<feature type="chain" id="PRO_5035248062" evidence="5">
    <location>
        <begin position="19"/>
        <end position="405"/>
    </location>
</feature>
<evidence type="ECO:0000256" key="3">
    <source>
        <dbReference type="ARBA" id="ARBA00022737"/>
    </source>
</evidence>
<evidence type="ECO:0000256" key="5">
    <source>
        <dbReference type="SAM" id="SignalP"/>
    </source>
</evidence>
<dbReference type="InterPro" id="IPR003591">
    <property type="entry name" value="Leu-rich_rpt_typical-subtyp"/>
</dbReference>
<feature type="compositionally biased region" description="Polar residues" evidence="4">
    <location>
        <begin position="85"/>
        <end position="106"/>
    </location>
</feature>
<organism evidence="6 7">
    <name type="scientific">Homarus americanus</name>
    <name type="common">American lobster</name>
    <dbReference type="NCBI Taxonomy" id="6706"/>
    <lineage>
        <taxon>Eukaryota</taxon>
        <taxon>Metazoa</taxon>
        <taxon>Ecdysozoa</taxon>
        <taxon>Arthropoda</taxon>
        <taxon>Crustacea</taxon>
        <taxon>Multicrustacea</taxon>
        <taxon>Malacostraca</taxon>
        <taxon>Eumalacostraca</taxon>
        <taxon>Eucarida</taxon>
        <taxon>Decapoda</taxon>
        <taxon>Pleocyemata</taxon>
        <taxon>Astacidea</taxon>
        <taxon>Nephropoidea</taxon>
        <taxon>Nephropidae</taxon>
        <taxon>Homarus</taxon>
    </lineage>
</organism>
<dbReference type="PANTHER" id="PTHR24373:SF275">
    <property type="entry name" value="TIR DOMAIN-CONTAINING PROTEIN"/>
    <property type="match status" value="1"/>
</dbReference>
<dbReference type="SUPFAM" id="SSF52058">
    <property type="entry name" value="L domain-like"/>
    <property type="match status" value="1"/>
</dbReference>
<keyword evidence="2 5" id="KW-0732">Signal</keyword>
<name>A0A8J5N9R8_HOMAM</name>
<evidence type="ECO:0000256" key="4">
    <source>
        <dbReference type="SAM" id="MobiDB-lite"/>
    </source>
</evidence>
<keyword evidence="3" id="KW-0677">Repeat</keyword>
<comment type="caution">
    <text evidence="6">The sequence shown here is derived from an EMBL/GenBank/DDBJ whole genome shotgun (WGS) entry which is preliminary data.</text>
</comment>
<feature type="region of interest" description="Disordered" evidence="4">
    <location>
        <begin position="85"/>
        <end position="115"/>
    </location>
</feature>
<dbReference type="InterPro" id="IPR050328">
    <property type="entry name" value="Dev_Immune_Receptor"/>
</dbReference>
<dbReference type="PROSITE" id="PS51450">
    <property type="entry name" value="LRR"/>
    <property type="match status" value="1"/>
</dbReference>
<dbReference type="Pfam" id="PF13855">
    <property type="entry name" value="LRR_8"/>
    <property type="match status" value="1"/>
</dbReference>
<evidence type="ECO:0000313" key="6">
    <source>
        <dbReference type="EMBL" id="KAG7175513.1"/>
    </source>
</evidence>
<dbReference type="InterPro" id="IPR001611">
    <property type="entry name" value="Leu-rich_rpt"/>
</dbReference>
<dbReference type="SMART" id="SM00369">
    <property type="entry name" value="LRR_TYP"/>
    <property type="match status" value="2"/>
</dbReference>
<gene>
    <name evidence="6" type="primary">Islr-L</name>
    <name evidence="6" type="ORF">Hamer_G022050</name>
</gene>
<proteinExistence type="predicted"/>
<dbReference type="EMBL" id="JAHLQT010005701">
    <property type="protein sequence ID" value="KAG7175513.1"/>
    <property type="molecule type" value="Genomic_DNA"/>
</dbReference>
<dbReference type="InterPro" id="IPR032675">
    <property type="entry name" value="LRR_dom_sf"/>
</dbReference>
<accession>A0A8J5N9R8</accession>
<dbReference type="Gene3D" id="3.80.10.10">
    <property type="entry name" value="Ribonuclease Inhibitor"/>
    <property type="match status" value="2"/>
</dbReference>
<feature type="signal peptide" evidence="5">
    <location>
        <begin position="1"/>
        <end position="18"/>
    </location>
</feature>
<keyword evidence="1" id="KW-0433">Leucine-rich repeat</keyword>
<reference evidence="6" key="1">
    <citation type="journal article" date="2021" name="Sci. Adv.">
        <title>The American lobster genome reveals insights on longevity, neural, and immune adaptations.</title>
        <authorList>
            <person name="Polinski J.M."/>
            <person name="Zimin A.V."/>
            <person name="Clark K.F."/>
            <person name="Kohn A.B."/>
            <person name="Sadowski N."/>
            <person name="Timp W."/>
            <person name="Ptitsyn A."/>
            <person name="Khanna P."/>
            <person name="Romanova D.Y."/>
            <person name="Williams P."/>
            <person name="Greenwood S.J."/>
            <person name="Moroz L.L."/>
            <person name="Walt D.R."/>
            <person name="Bodnar A.G."/>
        </authorList>
    </citation>
    <scope>NUCLEOTIDE SEQUENCE</scope>
    <source>
        <strain evidence="6">GMGI-L3</strain>
    </source>
</reference>
<evidence type="ECO:0000313" key="7">
    <source>
        <dbReference type="Proteomes" id="UP000747542"/>
    </source>
</evidence>
<evidence type="ECO:0000256" key="2">
    <source>
        <dbReference type="ARBA" id="ARBA00022729"/>
    </source>
</evidence>
<dbReference type="Proteomes" id="UP000747542">
    <property type="component" value="Unassembled WGS sequence"/>
</dbReference>
<sequence length="405" mass="45734">MKKAVCILVMTCLTGVITNPVQRQHPSDTSRQQHPFFRTSPAEKKLAHRQITLDSKMGKMTDVNNNQPKTIYQSNSYTFIEQQNTPSTKLPAGQTPSSRSQVTVNKRPTRGEEPLINHGSTLRMALEAKKLTNQDSWLQDPSDKNNTCLFPCPNAESFYPCVCDSCNKSINCSALSNLTQLRQLFHNVSFPATKFTKFLLSPAPRVCNSRGTIFLDNTFGKVTFQDILVEFTDVEKLTNFLHLKTLEVSGGRLQTVPAMSVVPSLTNIYLNQNQISTIPRMAFADLPSLEVLDLGYNKLEEIGENQLHFSSVDVVPFLDDNNISFIHERAFSFHQPSSLDVSDNSLPALNQKVFQPILDLIIVSQDNRRYIDAEGNPLRCNDIEWLLNNPRDLFYTFLPDPYCIP</sequence>
<keyword evidence="7" id="KW-1185">Reference proteome</keyword>
<protein>
    <submittedName>
        <fullName evidence="6">Immunoglobulin superfamily containing leucine-rich repeat protein-like</fullName>
    </submittedName>
</protein>
<dbReference type="AlphaFoldDB" id="A0A8J5N9R8"/>